<dbReference type="RefSeq" id="WP_238720179.1">
    <property type="nucleotide sequence ID" value="NZ_JAHQCW010000001.1"/>
</dbReference>
<dbReference type="Pfam" id="PF00300">
    <property type="entry name" value="His_Phos_1"/>
    <property type="match status" value="1"/>
</dbReference>
<dbReference type="SUPFAM" id="SSF53254">
    <property type="entry name" value="Phosphoglycerate mutase-like"/>
    <property type="match status" value="1"/>
</dbReference>
<evidence type="ECO:0000313" key="6">
    <source>
        <dbReference type="Proteomes" id="UP000712157"/>
    </source>
</evidence>
<dbReference type="InterPro" id="IPR051695">
    <property type="entry name" value="Phosphoglycerate_Mutase"/>
</dbReference>
<protein>
    <submittedName>
        <fullName evidence="5">Histidine phosphatase family protein</fullName>
    </submittedName>
</protein>
<dbReference type="SMART" id="SM00855">
    <property type="entry name" value="PGAM"/>
    <property type="match status" value="1"/>
</dbReference>
<dbReference type="InterPro" id="IPR013078">
    <property type="entry name" value="His_Pase_superF_clade-1"/>
</dbReference>
<feature type="site" description="Transition state stabilizer" evidence="4">
    <location>
        <position position="152"/>
    </location>
</feature>
<evidence type="ECO:0000313" key="5">
    <source>
        <dbReference type="EMBL" id="MBU9734920.1"/>
    </source>
</evidence>
<dbReference type="Proteomes" id="UP000712157">
    <property type="component" value="Unassembled WGS sequence"/>
</dbReference>
<evidence type="ECO:0000256" key="3">
    <source>
        <dbReference type="PIRSR" id="PIRSR613078-2"/>
    </source>
</evidence>
<reference evidence="5" key="1">
    <citation type="submission" date="2021-06" db="EMBL/GenBank/DDBJ databases">
        <title>Description of novel taxa of the family Lachnospiraceae.</title>
        <authorList>
            <person name="Chaplin A.V."/>
            <person name="Sokolova S.R."/>
            <person name="Pikina A.P."/>
            <person name="Korzhanova M."/>
            <person name="Belova V."/>
            <person name="Korostin D."/>
            <person name="Efimov B.A."/>
        </authorList>
    </citation>
    <scope>NUCLEOTIDE SEQUENCE</scope>
    <source>
        <strain evidence="5">ASD5720</strain>
    </source>
</reference>
<feature type="active site" description="Proton donor/acceptor" evidence="2">
    <location>
        <position position="81"/>
    </location>
</feature>
<keyword evidence="1" id="KW-0378">Hydrolase</keyword>
<dbReference type="GO" id="GO:0043456">
    <property type="term" value="P:regulation of pentose-phosphate shunt"/>
    <property type="evidence" value="ECO:0007669"/>
    <property type="project" value="TreeGrafter"/>
</dbReference>
<dbReference type="PIRSF" id="PIRSF000709">
    <property type="entry name" value="6PFK_2-Ptase"/>
    <property type="match status" value="1"/>
</dbReference>
<dbReference type="EMBL" id="JAHQCW010000001">
    <property type="protein sequence ID" value="MBU9734920.1"/>
    <property type="molecule type" value="Genomic_DNA"/>
</dbReference>
<dbReference type="CDD" id="cd07067">
    <property type="entry name" value="HP_PGM_like"/>
    <property type="match status" value="1"/>
</dbReference>
<feature type="binding site" evidence="3">
    <location>
        <position position="57"/>
    </location>
    <ligand>
        <name>substrate</name>
    </ligand>
</feature>
<proteinExistence type="predicted"/>
<accession>A0A949JX90</accession>
<dbReference type="PANTHER" id="PTHR46517">
    <property type="entry name" value="FRUCTOSE-2,6-BISPHOSPHATASE TIGAR"/>
    <property type="match status" value="1"/>
</dbReference>
<sequence length="202" mass="22581">MKVYIVRHGITEWNKLRRIQGHTDIPLSTEGIQLAQKTAHGMAGIPFTKAFSSPLSRAFQTAEIILQGRGIPVETDERLAEINFGLYEGMRCIEPGRTVPPDFDNFFGDSAHYTPPAGGETLASVIRRGTEFLREIFLREDLQDDTILIAAHGCIIRGMLYYFREVPLSEFWGTGVPKNCAVSIAESAVPHPVLLEEDVLFY</sequence>
<keyword evidence="6" id="KW-1185">Reference proteome</keyword>
<dbReference type="PANTHER" id="PTHR46517:SF1">
    <property type="entry name" value="FRUCTOSE-2,6-BISPHOSPHATASE TIGAR"/>
    <property type="match status" value="1"/>
</dbReference>
<name>A0A949JX90_9FIRM</name>
<dbReference type="GO" id="GO:0045820">
    <property type="term" value="P:negative regulation of glycolytic process"/>
    <property type="evidence" value="ECO:0007669"/>
    <property type="project" value="TreeGrafter"/>
</dbReference>
<feature type="active site" description="Tele-phosphohistidine intermediate" evidence="2">
    <location>
        <position position="8"/>
    </location>
</feature>
<dbReference type="AlphaFoldDB" id="A0A949JX90"/>
<organism evidence="5 6">
    <name type="scientific">Diplocloster agilis</name>
    <dbReference type="NCBI Taxonomy" id="2850323"/>
    <lineage>
        <taxon>Bacteria</taxon>
        <taxon>Bacillati</taxon>
        <taxon>Bacillota</taxon>
        <taxon>Clostridia</taxon>
        <taxon>Lachnospirales</taxon>
        <taxon>Lachnospiraceae</taxon>
        <taxon>Diplocloster</taxon>
    </lineage>
</organism>
<evidence type="ECO:0000256" key="4">
    <source>
        <dbReference type="PIRSR" id="PIRSR613078-3"/>
    </source>
</evidence>
<dbReference type="Gene3D" id="3.40.50.1240">
    <property type="entry name" value="Phosphoglycerate mutase-like"/>
    <property type="match status" value="1"/>
</dbReference>
<gene>
    <name evidence="5" type="ORF">KTH89_00130</name>
</gene>
<dbReference type="GO" id="GO:0005829">
    <property type="term" value="C:cytosol"/>
    <property type="evidence" value="ECO:0007669"/>
    <property type="project" value="TreeGrafter"/>
</dbReference>
<evidence type="ECO:0000256" key="2">
    <source>
        <dbReference type="PIRSR" id="PIRSR613078-1"/>
    </source>
</evidence>
<feature type="binding site" evidence="3">
    <location>
        <begin position="7"/>
        <end position="14"/>
    </location>
    <ligand>
        <name>substrate</name>
    </ligand>
</feature>
<comment type="caution">
    <text evidence="5">The sequence shown here is derived from an EMBL/GenBank/DDBJ whole genome shotgun (WGS) entry which is preliminary data.</text>
</comment>
<dbReference type="GO" id="GO:0004331">
    <property type="term" value="F:fructose-2,6-bisphosphate 2-phosphatase activity"/>
    <property type="evidence" value="ECO:0007669"/>
    <property type="project" value="TreeGrafter"/>
</dbReference>
<dbReference type="InterPro" id="IPR029033">
    <property type="entry name" value="His_PPase_superfam"/>
</dbReference>
<evidence type="ECO:0000256" key="1">
    <source>
        <dbReference type="ARBA" id="ARBA00022801"/>
    </source>
</evidence>